<feature type="domain" description="O-methyltransferase dimerisation" evidence="5">
    <location>
        <begin position="16"/>
        <end position="88"/>
    </location>
</feature>
<keyword evidence="4" id="KW-0732">Signal</keyword>
<accession>A0ABR1M082</accession>
<feature type="chain" id="PRO_5046380904" description="O-methyltransferase dimerisation domain-containing protein" evidence="4">
    <location>
        <begin position="23"/>
        <end position="160"/>
    </location>
</feature>
<organism evidence="6 7">
    <name type="scientific">Phyllosticta citricarpa</name>
    <dbReference type="NCBI Taxonomy" id="55181"/>
    <lineage>
        <taxon>Eukaryota</taxon>
        <taxon>Fungi</taxon>
        <taxon>Dikarya</taxon>
        <taxon>Ascomycota</taxon>
        <taxon>Pezizomycotina</taxon>
        <taxon>Dothideomycetes</taxon>
        <taxon>Dothideomycetes incertae sedis</taxon>
        <taxon>Botryosphaeriales</taxon>
        <taxon>Phyllostictaceae</taxon>
        <taxon>Phyllosticta</taxon>
    </lineage>
</organism>
<dbReference type="Pfam" id="PF08100">
    <property type="entry name" value="Dimerisation"/>
    <property type="match status" value="1"/>
</dbReference>
<keyword evidence="3" id="KW-0949">S-adenosyl-L-methionine</keyword>
<evidence type="ECO:0000313" key="6">
    <source>
        <dbReference type="EMBL" id="KAK7540290.1"/>
    </source>
</evidence>
<name>A0ABR1M082_9PEZI</name>
<dbReference type="InterPro" id="IPR012967">
    <property type="entry name" value="COMT_dimerisation"/>
</dbReference>
<evidence type="ECO:0000256" key="3">
    <source>
        <dbReference type="ARBA" id="ARBA00022691"/>
    </source>
</evidence>
<gene>
    <name evidence="6" type="ORF">IWX46DRAFT_662031</name>
</gene>
<dbReference type="SUPFAM" id="SSF46785">
    <property type="entry name" value="Winged helix' DNA-binding domain"/>
    <property type="match status" value="1"/>
</dbReference>
<dbReference type="InterPro" id="IPR036390">
    <property type="entry name" value="WH_DNA-bd_sf"/>
</dbReference>
<dbReference type="Gene3D" id="1.10.10.10">
    <property type="entry name" value="Winged helix-like DNA-binding domain superfamily/Winged helix DNA-binding domain"/>
    <property type="match status" value="1"/>
</dbReference>
<evidence type="ECO:0000256" key="1">
    <source>
        <dbReference type="ARBA" id="ARBA00022603"/>
    </source>
</evidence>
<evidence type="ECO:0000313" key="7">
    <source>
        <dbReference type="Proteomes" id="UP001365128"/>
    </source>
</evidence>
<comment type="caution">
    <text evidence="6">The sequence shown here is derived from an EMBL/GenBank/DDBJ whole genome shotgun (WGS) entry which is preliminary data.</text>
</comment>
<protein>
    <recommendedName>
        <fullName evidence="5">O-methyltransferase dimerisation domain-containing protein</fullName>
    </recommendedName>
</protein>
<dbReference type="InterPro" id="IPR036388">
    <property type="entry name" value="WH-like_DNA-bd_sf"/>
</dbReference>
<dbReference type="PANTHER" id="PTHR43712:SF2">
    <property type="entry name" value="O-METHYLTRANSFERASE CICE"/>
    <property type="match status" value="1"/>
</dbReference>
<proteinExistence type="predicted"/>
<evidence type="ECO:0000259" key="5">
    <source>
        <dbReference type="Pfam" id="PF08100"/>
    </source>
</evidence>
<evidence type="ECO:0000256" key="2">
    <source>
        <dbReference type="ARBA" id="ARBA00022679"/>
    </source>
</evidence>
<dbReference type="EMBL" id="JBBPDW010000026">
    <property type="protein sequence ID" value="KAK7540290.1"/>
    <property type="molecule type" value="Genomic_DNA"/>
</dbReference>
<dbReference type="PANTHER" id="PTHR43712">
    <property type="entry name" value="PUTATIVE (AFU_ORTHOLOGUE AFUA_4G14580)-RELATED"/>
    <property type="match status" value="1"/>
</dbReference>
<keyword evidence="1" id="KW-0489">Methyltransferase</keyword>
<feature type="signal peptide" evidence="4">
    <location>
        <begin position="1"/>
        <end position="22"/>
    </location>
</feature>
<dbReference type="Proteomes" id="UP001365128">
    <property type="component" value="Unassembled WGS sequence"/>
</dbReference>
<sequence length="160" mass="18511">MKSSRCSNRVTWFWQIISLCLAGAVDLKIADKLQEMGPSRIEDLVAACHARPDRLHQVLRVLYSNEIFAYDKCKKTYRNNHTSTLLLSDHWTQWHHWATSYANQFYDMARGILGTLQEDAKRTPSQINYDTDMDMFTYFNSQGWMPQLHKTFGAGATAQA</sequence>
<reference evidence="6 7" key="1">
    <citation type="submission" date="2024-04" db="EMBL/GenBank/DDBJ databases">
        <title>Phyllosticta paracitricarpa is synonymous to the EU quarantine fungus P. citricarpa based on phylogenomic analyses.</title>
        <authorList>
            <consortium name="Lawrence Berkeley National Laboratory"/>
            <person name="Van Ingen-Buijs V.A."/>
            <person name="Van Westerhoven A.C."/>
            <person name="Haridas S."/>
            <person name="Skiadas P."/>
            <person name="Martin F."/>
            <person name="Groenewald J.Z."/>
            <person name="Crous P.W."/>
            <person name="Seidl M.F."/>
        </authorList>
    </citation>
    <scope>NUCLEOTIDE SEQUENCE [LARGE SCALE GENOMIC DNA]</scope>
    <source>
        <strain evidence="6 7">CBS 122670</strain>
    </source>
</reference>
<evidence type="ECO:0000256" key="4">
    <source>
        <dbReference type="SAM" id="SignalP"/>
    </source>
</evidence>
<keyword evidence="7" id="KW-1185">Reference proteome</keyword>
<keyword evidence="2" id="KW-0808">Transferase</keyword>